<accession>A0A6A4QGK3</accession>
<reference evidence="2" key="1">
    <citation type="journal article" date="2020" name="Nat. Commun.">
        <title>Genome sequence of the cluster root forming white lupin.</title>
        <authorList>
            <person name="Hufnagel B."/>
            <person name="Marques A."/>
            <person name="Soriano A."/>
            <person name="Marques L."/>
            <person name="Divol F."/>
            <person name="Doumas P."/>
            <person name="Sallet E."/>
            <person name="Mancinotti D."/>
            <person name="Carrere S."/>
            <person name="Marande W."/>
            <person name="Arribat S."/>
            <person name="Keller J."/>
            <person name="Huneau C."/>
            <person name="Blein T."/>
            <person name="Aime D."/>
            <person name="Laguerre M."/>
            <person name="Taylor J."/>
            <person name="Schubert V."/>
            <person name="Nelson M."/>
            <person name="Geu-Flores F."/>
            <person name="Crespi M."/>
            <person name="Gallardo-Guerrero K."/>
            <person name="Delaux P.-M."/>
            <person name="Salse J."/>
            <person name="Berges H."/>
            <person name="Guyot R."/>
            <person name="Gouzy J."/>
            <person name="Peret B."/>
        </authorList>
    </citation>
    <scope>NUCLEOTIDE SEQUENCE [LARGE SCALE GENOMIC DNA]</scope>
    <source>
        <strain evidence="2">cv. Amiga</strain>
    </source>
</reference>
<keyword evidence="2" id="KW-1185">Reference proteome</keyword>
<evidence type="ECO:0000313" key="2">
    <source>
        <dbReference type="Proteomes" id="UP000447434"/>
    </source>
</evidence>
<evidence type="ECO:0000313" key="1">
    <source>
        <dbReference type="EMBL" id="KAE9612629.1"/>
    </source>
</evidence>
<dbReference type="AlphaFoldDB" id="A0A6A4QGK3"/>
<dbReference type="EMBL" id="WOCE01000006">
    <property type="protein sequence ID" value="KAE9612629.1"/>
    <property type="molecule type" value="Genomic_DNA"/>
</dbReference>
<proteinExistence type="predicted"/>
<organism evidence="1 2">
    <name type="scientific">Lupinus albus</name>
    <name type="common">White lupine</name>
    <name type="synonym">Lupinus termis</name>
    <dbReference type="NCBI Taxonomy" id="3870"/>
    <lineage>
        <taxon>Eukaryota</taxon>
        <taxon>Viridiplantae</taxon>
        <taxon>Streptophyta</taxon>
        <taxon>Embryophyta</taxon>
        <taxon>Tracheophyta</taxon>
        <taxon>Spermatophyta</taxon>
        <taxon>Magnoliopsida</taxon>
        <taxon>eudicotyledons</taxon>
        <taxon>Gunneridae</taxon>
        <taxon>Pentapetalae</taxon>
        <taxon>rosids</taxon>
        <taxon>fabids</taxon>
        <taxon>Fabales</taxon>
        <taxon>Fabaceae</taxon>
        <taxon>Papilionoideae</taxon>
        <taxon>50 kb inversion clade</taxon>
        <taxon>genistoids sensu lato</taxon>
        <taxon>core genistoids</taxon>
        <taxon>Genisteae</taxon>
        <taxon>Lupinus</taxon>
    </lineage>
</organism>
<gene>
    <name evidence="1" type="ORF">Lalb_Chr06g0175091</name>
</gene>
<comment type="caution">
    <text evidence="1">The sequence shown here is derived from an EMBL/GenBank/DDBJ whole genome shotgun (WGS) entry which is preliminary data.</text>
</comment>
<sequence>MHQDLQTPSQVWSCPGWIVRSGFRVTTFRCPRRGHGGLRESVIPTQALILLISVPV</sequence>
<protein>
    <submittedName>
        <fullName evidence="1">Uncharacterized protein</fullName>
    </submittedName>
</protein>
<dbReference type="Proteomes" id="UP000447434">
    <property type="component" value="Chromosome 6"/>
</dbReference>
<name>A0A6A4QGK3_LUPAL</name>